<proteinExistence type="predicted"/>
<evidence type="ECO:0000313" key="2">
    <source>
        <dbReference type="Proteomes" id="UP000677016"/>
    </source>
</evidence>
<dbReference type="EMBL" id="JAGSNF010000020">
    <property type="protein sequence ID" value="MBR7744353.1"/>
    <property type="molecule type" value="Genomic_DNA"/>
</dbReference>
<name>A0A941HZQ6_9MICO</name>
<comment type="caution">
    <text evidence="1">The sequence shown here is derived from an EMBL/GenBank/DDBJ whole genome shotgun (WGS) entry which is preliminary data.</text>
</comment>
<gene>
    <name evidence="1" type="ORF">KC207_13750</name>
</gene>
<dbReference type="AlphaFoldDB" id="A0A941HZQ6"/>
<dbReference type="Proteomes" id="UP000677016">
    <property type="component" value="Unassembled WGS sequence"/>
</dbReference>
<evidence type="ECO:0000313" key="1">
    <source>
        <dbReference type="EMBL" id="MBR7744353.1"/>
    </source>
</evidence>
<accession>A0A941HZQ6</accession>
<organism evidence="1 2">
    <name type="scientific">Phycicoccus avicenniae</name>
    <dbReference type="NCBI Taxonomy" id="2828860"/>
    <lineage>
        <taxon>Bacteria</taxon>
        <taxon>Bacillati</taxon>
        <taxon>Actinomycetota</taxon>
        <taxon>Actinomycetes</taxon>
        <taxon>Micrococcales</taxon>
        <taxon>Intrasporangiaceae</taxon>
        <taxon>Phycicoccus</taxon>
    </lineage>
</organism>
<keyword evidence="2" id="KW-1185">Reference proteome</keyword>
<reference evidence="1" key="1">
    <citation type="submission" date="2021-04" db="EMBL/GenBank/DDBJ databases">
        <title>Phycicoccus avicenniae sp. nov., a novel endophytic actinomycetes isolated from branch of Avicennia mariana.</title>
        <authorList>
            <person name="Tuo L."/>
        </authorList>
    </citation>
    <scope>NUCLEOTIDE SEQUENCE</scope>
    <source>
        <strain evidence="1">BSK3Z-2</strain>
    </source>
</reference>
<dbReference type="RefSeq" id="WP_211603880.1">
    <property type="nucleotide sequence ID" value="NZ_JAGSNF010000020.1"/>
</dbReference>
<sequence length="208" mass="22101">MRDLHAVPGVFASRPLPYPIYAASGSPSRDQQTRDSHVAVLVHTVIGRVADTCLGAPVADAVAAVLAATEDVVPPGRGAVKTRMLVAGHASKYVTRFLPSAGATFLGAEVPVVRGRVDLAWSHPDCGVWFDEIKVWRHARTVWDWRTYDQIERYLSAGSAMFGDAFTGVRLVVTGHTYDCVLVDPGGEVIPLAESVLAPTALTLGGAA</sequence>
<protein>
    <submittedName>
        <fullName evidence="1">Uncharacterized protein</fullName>
    </submittedName>
</protein>